<dbReference type="AlphaFoldDB" id="A0A9P4PTJ8"/>
<feature type="region of interest" description="Disordered" evidence="1">
    <location>
        <begin position="1"/>
        <end position="28"/>
    </location>
</feature>
<feature type="compositionally biased region" description="Basic and acidic residues" evidence="1">
    <location>
        <begin position="1"/>
        <end position="25"/>
    </location>
</feature>
<dbReference type="Proteomes" id="UP000799764">
    <property type="component" value="Unassembled WGS sequence"/>
</dbReference>
<proteinExistence type="predicted"/>
<feature type="region of interest" description="Disordered" evidence="1">
    <location>
        <begin position="382"/>
        <end position="433"/>
    </location>
</feature>
<evidence type="ECO:0000313" key="3">
    <source>
        <dbReference type="Proteomes" id="UP000799764"/>
    </source>
</evidence>
<dbReference type="EMBL" id="MU001493">
    <property type="protein sequence ID" value="KAF2451105.1"/>
    <property type="molecule type" value="Genomic_DNA"/>
</dbReference>
<accession>A0A9P4PTJ8</accession>
<feature type="compositionally biased region" description="Polar residues" evidence="1">
    <location>
        <begin position="388"/>
        <end position="397"/>
    </location>
</feature>
<keyword evidence="3" id="KW-1185">Reference proteome</keyword>
<organism evidence="2 3">
    <name type="scientific">Karstenula rhodostoma CBS 690.94</name>
    <dbReference type="NCBI Taxonomy" id="1392251"/>
    <lineage>
        <taxon>Eukaryota</taxon>
        <taxon>Fungi</taxon>
        <taxon>Dikarya</taxon>
        <taxon>Ascomycota</taxon>
        <taxon>Pezizomycotina</taxon>
        <taxon>Dothideomycetes</taxon>
        <taxon>Pleosporomycetidae</taxon>
        <taxon>Pleosporales</taxon>
        <taxon>Massarineae</taxon>
        <taxon>Didymosphaeriaceae</taxon>
        <taxon>Karstenula</taxon>
    </lineage>
</organism>
<protein>
    <submittedName>
        <fullName evidence="2">Uncharacterized protein</fullName>
    </submittedName>
</protein>
<evidence type="ECO:0000313" key="2">
    <source>
        <dbReference type="EMBL" id="KAF2451105.1"/>
    </source>
</evidence>
<reference evidence="2" key="1">
    <citation type="journal article" date="2020" name="Stud. Mycol.">
        <title>101 Dothideomycetes genomes: a test case for predicting lifestyles and emergence of pathogens.</title>
        <authorList>
            <person name="Haridas S."/>
            <person name="Albert R."/>
            <person name="Binder M."/>
            <person name="Bloem J."/>
            <person name="Labutti K."/>
            <person name="Salamov A."/>
            <person name="Andreopoulos B."/>
            <person name="Baker S."/>
            <person name="Barry K."/>
            <person name="Bills G."/>
            <person name="Bluhm B."/>
            <person name="Cannon C."/>
            <person name="Castanera R."/>
            <person name="Culley D."/>
            <person name="Daum C."/>
            <person name="Ezra D."/>
            <person name="Gonzalez J."/>
            <person name="Henrissat B."/>
            <person name="Kuo A."/>
            <person name="Liang C."/>
            <person name="Lipzen A."/>
            <person name="Lutzoni F."/>
            <person name="Magnuson J."/>
            <person name="Mondo S."/>
            <person name="Nolan M."/>
            <person name="Ohm R."/>
            <person name="Pangilinan J."/>
            <person name="Park H.-J."/>
            <person name="Ramirez L."/>
            <person name="Alfaro M."/>
            <person name="Sun H."/>
            <person name="Tritt A."/>
            <person name="Yoshinaga Y."/>
            <person name="Zwiers L.-H."/>
            <person name="Turgeon B."/>
            <person name="Goodwin S."/>
            <person name="Spatafora J."/>
            <person name="Crous P."/>
            <person name="Grigoriev I."/>
        </authorList>
    </citation>
    <scope>NUCLEOTIDE SEQUENCE</scope>
    <source>
        <strain evidence="2">CBS 690.94</strain>
    </source>
</reference>
<comment type="caution">
    <text evidence="2">The sequence shown here is derived from an EMBL/GenBank/DDBJ whole genome shotgun (WGS) entry which is preliminary data.</text>
</comment>
<sequence>MPRDEMPGTSDGTREFKGTDKRSNRATEVFTSAPMDDMTSQLSATSLKGCPCCCDDCECAYCCCGNCSERGQCNCTEPCKCAGDHCPLPCGGCCPDCTCPMQKPLKKDRRWSDNMFCLVPGPGRVRLESYIMKDIGVADWRNGQRRGRSHSPRTDDDHRSYRNCDHNYGLWERGSCQSPPPPVQATASHQICKENSTDKLFDALYLSKDLPFPREFPVVFPVYRLNFPWRGRRRTGIDSRWNRFPFSRSRSPANQEVEMPAGGGSDEPTEADTTHHGSPPVPSGAGAHQSHHRDSPVPSEAGPSTTAYHSAPRSRTETIVLLLAGIESIQAQIDNLGSDTLDPIQDQVNILRRNTEYLALQMGDPARSPASTMVTLPIIDDVPEIPQDGTSPATRSAGSLPERPRYLRTPSPPTPNESSASHSSTSKCLPPARYGAWFDETGQAYSA</sequence>
<feature type="region of interest" description="Disordered" evidence="1">
    <location>
        <begin position="242"/>
        <end position="313"/>
    </location>
</feature>
<gene>
    <name evidence="2" type="ORF">P171DRAFT_427327</name>
</gene>
<feature type="compositionally biased region" description="Polar residues" evidence="1">
    <location>
        <begin position="416"/>
        <end position="427"/>
    </location>
</feature>
<name>A0A9P4PTJ8_9PLEO</name>
<dbReference type="OrthoDB" id="10532594at2759"/>
<evidence type="ECO:0000256" key="1">
    <source>
        <dbReference type="SAM" id="MobiDB-lite"/>
    </source>
</evidence>